<keyword evidence="3" id="KW-0732">Signal</keyword>
<protein>
    <recommendedName>
        <fullName evidence="6">Tat pathway signal sequence domain protein</fullName>
    </recommendedName>
</protein>
<dbReference type="HOGENOM" id="CLU_1902898_0_0_6"/>
<evidence type="ECO:0000256" key="3">
    <source>
        <dbReference type="SAM" id="SignalP"/>
    </source>
</evidence>
<dbReference type="AlphaFoldDB" id="G9ZG99"/>
<evidence type="ECO:0000313" key="4">
    <source>
        <dbReference type="EMBL" id="EHM53339.1"/>
    </source>
</evidence>
<evidence type="ECO:0008006" key="6">
    <source>
        <dbReference type="Google" id="ProtNLM"/>
    </source>
</evidence>
<feature type="chain" id="PRO_5003529334" description="Tat pathway signal sequence domain protein" evidence="3">
    <location>
        <begin position="25"/>
        <end position="133"/>
    </location>
</feature>
<sequence length="133" mass="15036">MPLSTPPTRRLLLAALCLPLVARADEADMPPPVKKAPKKRRADPATLPTRSEEAEIESVLRELAYVRERVQSLERKYASATRKAKIRFNYPALVAQLRTTEADIADFLNARIDVITTRPPTPRQSTLFYVRPN</sequence>
<evidence type="ECO:0000313" key="5">
    <source>
        <dbReference type="Proteomes" id="UP000004750"/>
    </source>
</evidence>
<dbReference type="Pfam" id="PF09686">
    <property type="entry name" value="Plasmid_RAQPRD"/>
    <property type="match status" value="1"/>
</dbReference>
<comment type="caution">
    <text evidence="4">The sequence shown here is derived from an EMBL/GenBank/DDBJ whole genome shotgun (WGS) entry which is preliminary data.</text>
</comment>
<name>G9ZG99_9GAMM</name>
<dbReference type="RefSeq" id="WP_006985803.1">
    <property type="nucleotide sequence ID" value="NZ_JH417935.1"/>
</dbReference>
<dbReference type="InterPro" id="IPR019110">
    <property type="entry name" value="Uncharacterised_RAQPRD"/>
</dbReference>
<organism evidence="4 5">
    <name type="scientific">Cardiobacterium valvarum F0432</name>
    <dbReference type="NCBI Taxonomy" id="797473"/>
    <lineage>
        <taxon>Bacteria</taxon>
        <taxon>Pseudomonadati</taxon>
        <taxon>Pseudomonadota</taxon>
        <taxon>Gammaproteobacteria</taxon>
        <taxon>Cardiobacteriales</taxon>
        <taxon>Cardiobacteriaceae</taxon>
        <taxon>Cardiobacterium</taxon>
    </lineage>
</organism>
<dbReference type="Proteomes" id="UP000004750">
    <property type="component" value="Unassembled WGS sequence"/>
</dbReference>
<dbReference type="EMBL" id="AGCM01000104">
    <property type="protein sequence ID" value="EHM53339.1"/>
    <property type="molecule type" value="Genomic_DNA"/>
</dbReference>
<evidence type="ECO:0000256" key="1">
    <source>
        <dbReference type="SAM" id="Coils"/>
    </source>
</evidence>
<feature type="coiled-coil region" evidence="1">
    <location>
        <begin position="56"/>
        <end position="83"/>
    </location>
</feature>
<keyword evidence="1" id="KW-0175">Coiled coil</keyword>
<reference evidence="4 5" key="1">
    <citation type="submission" date="2011-08" db="EMBL/GenBank/DDBJ databases">
        <authorList>
            <person name="Weinstock G."/>
            <person name="Sodergren E."/>
            <person name="Clifton S."/>
            <person name="Fulton L."/>
            <person name="Fulton B."/>
            <person name="Courtney L."/>
            <person name="Fronick C."/>
            <person name="Harrison M."/>
            <person name="Strong C."/>
            <person name="Farmer C."/>
            <person name="Delahaunty K."/>
            <person name="Markovic C."/>
            <person name="Hall O."/>
            <person name="Minx P."/>
            <person name="Tomlinson C."/>
            <person name="Mitreva M."/>
            <person name="Hou S."/>
            <person name="Chen J."/>
            <person name="Wollam A."/>
            <person name="Pepin K.H."/>
            <person name="Johnson M."/>
            <person name="Bhonagiri V."/>
            <person name="Zhang X."/>
            <person name="Suruliraj S."/>
            <person name="Warren W."/>
            <person name="Chinwalla A."/>
            <person name="Mardis E.R."/>
            <person name="Wilson R.K."/>
        </authorList>
    </citation>
    <scope>NUCLEOTIDE SEQUENCE [LARGE SCALE GENOMIC DNA]</scope>
    <source>
        <strain evidence="4 5">F0432</strain>
    </source>
</reference>
<feature type="signal peptide" evidence="3">
    <location>
        <begin position="1"/>
        <end position="24"/>
    </location>
</feature>
<evidence type="ECO:0000256" key="2">
    <source>
        <dbReference type="SAM" id="MobiDB-lite"/>
    </source>
</evidence>
<accession>G9ZG99</accession>
<feature type="region of interest" description="Disordered" evidence="2">
    <location>
        <begin position="27"/>
        <end position="51"/>
    </location>
</feature>
<gene>
    <name evidence="4" type="ORF">HMPREF9080_01803</name>
</gene>
<proteinExistence type="predicted"/>
<dbReference type="STRING" id="797473.HMPREF9080_01803"/>